<feature type="compositionally biased region" description="Low complexity" evidence="8">
    <location>
        <begin position="290"/>
        <end position="311"/>
    </location>
</feature>
<dbReference type="GO" id="GO:0005543">
    <property type="term" value="F:phospholipid binding"/>
    <property type="evidence" value="ECO:0007669"/>
    <property type="project" value="TreeGrafter"/>
</dbReference>
<dbReference type="InterPro" id="IPR036028">
    <property type="entry name" value="SH3-like_dom_sf"/>
</dbReference>
<dbReference type="CDD" id="cd11790">
    <property type="entry name" value="SH3_Amphiphysin"/>
    <property type="match status" value="1"/>
</dbReference>
<name>A0A8B7XXU5_ACAPL</name>
<comment type="subcellular location">
    <subcellularLocation>
        <location evidence="2">Cytoplasm</location>
    </subcellularLocation>
    <subcellularLocation>
        <location evidence="1">Endomembrane system</location>
    </subcellularLocation>
</comment>
<dbReference type="InterPro" id="IPR027267">
    <property type="entry name" value="AH/BAR_dom_sf"/>
</dbReference>
<evidence type="ECO:0000256" key="7">
    <source>
        <dbReference type="PROSITE-ProRule" id="PRU00192"/>
    </source>
</evidence>
<dbReference type="GO" id="GO:0005886">
    <property type="term" value="C:plasma membrane"/>
    <property type="evidence" value="ECO:0007669"/>
    <property type="project" value="TreeGrafter"/>
</dbReference>
<dbReference type="Pfam" id="PF03114">
    <property type="entry name" value="BAR"/>
    <property type="match status" value="1"/>
</dbReference>
<keyword evidence="6" id="KW-0472">Membrane</keyword>
<evidence type="ECO:0000256" key="1">
    <source>
        <dbReference type="ARBA" id="ARBA00004308"/>
    </source>
</evidence>
<dbReference type="PANTHER" id="PTHR46514">
    <property type="entry name" value="AMPHIPHYSIN"/>
    <property type="match status" value="1"/>
</dbReference>
<feature type="compositionally biased region" description="Acidic residues" evidence="8">
    <location>
        <begin position="313"/>
        <end position="322"/>
    </location>
</feature>
<evidence type="ECO:0000259" key="9">
    <source>
        <dbReference type="PROSITE" id="PS50002"/>
    </source>
</evidence>
<feature type="domain" description="SH3" evidence="9">
    <location>
        <begin position="371"/>
        <end position="435"/>
    </location>
</feature>
<dbReference type="SMART" id="SM00326">
    <property type="entry name" value="SH3"/>
    <property type="match status" value="1"/>
</dbReference>
<dbReference type="InterPro" id="IPR001452">
    <property type="entry name" value="SH3_domain"/>
</dbReference>
<accession>A0A8B7XXU5</accession>
<dbReference type="Gene3D" id="2.30.30.40">
    <property type="entry name" value="SH3 Domains"/>
    <property type="match status" value="1"/>
</dbReference>
<dbReference type="RefSeq" id="XP_022084611.1">
    <property type="nucleotide sequence ID" value="XM_022228919.1"/>
</dbReference>
<dbReference type="SUPFAM" id="SSF103657">
    <property type="entry name" value="BAR/IMD domain-like"/>
    <property type="match status" value="1"/>
</dbReference>
<keyword evidence="3 7" id="KW-0728">SH3 domain</keyword>
<sequence>MADRKSAFKSSILTKNLTRTKEKVLLKLGKVDETRDAAFDLYAQNFSQQQAVAARLQKELKTYMNCVRAMSTASRSLHEALENIYESDWVKSSEVPQSKETLDLLWDDFQRKMNDQVINPLFTYQSKFPDVKKRVEKRCRKMIDFDSARHNLETLKKKDDAKAAKAQEAYSEAKKMYEDINNEMLEELPALYDSRVPFYAATFQLFYGAEATLHEELGKLSLNLGNIMGELYEETSKGTYDIKRLSQVGSPDVVGNTHLPGSRSGSASPGNSIYEVQVPEHYNEREVAPRPEAQQQQAQPDASAAATAAAPGNEDEDEDDAFEYQVPRPAEPAPAEMRRTSEKDEEQRAVPPLASPETVSPNKSNGELPPGVMYRVRATHNYVRRDSDELTFEKGETIDVLPFDDPDDQDEGWSLGIKTSDGSKGVFPENFTVRL</sequence>
<evidence type="ECO:0000256" key="4">
    <source>
        <dbReference type="ARBA" id="ARBA00022490"/>
    </source>
</evidence>
<feature type="region of interest" description="Disordered" evidence="8">
    <location>
        <begin position="251"/>
        <end position="272"/>
    </location>
</feature>
<dbReference type="GO" id="GO:0012505">
    <property type="term" value="C:endomembrane system"/>
    <property type="evidence" value="ECO:0007669"/>
    <property type="project" value="UniProtKB-SubCell"/>
</dbReference>
<dbReference type="GO" id="GO:0005737">
    <property type="term" value="C:cytoplasm"/>
    <property type="evidence" value="ECO:0007669"/>
    <property type="project" value="UniProtKB-SubCell"/>
</dbReference>
<dbReference type="OMA" id="QEYDYYN"/>
<dbReference type="PROSITE" id="PS51021">
    <property type="entry name" value="BAR"/>
    <property type="match status" value="1"/>
</dbReference>
<dbReference type="FunFam" id="1.20.1270.60:FF:000013">
    <property type="entry name" value="Amphiphysin isoform 2"/>
    <property type="match status" value="1"/>
</dbReference>
<feature type="region of interest" description="Disordered" evidence="8">
    <location>
        <begin position="285"/>
        <end position="371"/>
    </location>
</feature>
<dbReference type="KEGG" id="aplc:110976011"/>
<dbReference type="PRINTS" id="PR01251">
    <property type="entry name" value="AMPHIPHYSIN"/>
</dbReference>
<dbReference type="PROSITE" id="PS50002">
    <property type="entry name" value="SH3"/>
    <property type="match status" value="1"/>
</dbReference>
<feature type="compositionally biased region" description="Basic and acidic residues" evidence="8">
    <location>
        <begin position="336"/>
        <end position="348"/>
    </location>
</feature>
<dbReference type="InterPro" id="IPR004148">
    <property type="entry name" value="BAR_dom"/>
</dbReference>
<gene>
    <name evidence="12" type="primary">LOC110976011</name>
</gene>
<evidence type="ECO:0000256" key="8">
    <source>
        <dbReference type="SAM" id="MobiDB-lite"/>
    </source>
</evidence>
<keyword evidence="4" id="KW-0963">Cytoplasm</keyword>
<evidence type="ECO:0000256" key="3">
    <source>
        <dbReference type="ARBA" id="ARBA00022443"/>
    </source>
</evidence>
<organism evidence="11 12">
    <name type="scientific">Acanthaster planci</name>
    <name type="common">Crown-of-thorns starfish</name>
    <dbReference type="NCBI Taxonomy" id="133434"/>
    <lineage>
        <taxon>Eukaryota</taxon>
        <taxon>Metazoa</taxon>
        <taxon>Echinodermata</taxon>
        <taxon>Eleutherozoa</taxon>
        <taxon>Asterozoa</taxon>
        <taxon>Asteroidea</taxon>
        <taxon>Valvatacea</taxon>
        <taxon>Valvatida</taxon>
        <taxon>Acanthasteridae</taxon>
        <taxon>Acanthaster</taxon>
    </lineage>
</organism>
<dbReference type="InterPro" id="IPR003005">
    <property type="entry name" value="Amphiphysin"/>
</dbReference>
<dbReference type="Pfam" id="PF07653">
    <property type="entry name" value="SH3_2"/>
    <property type="match status" value="1"/>
</dbReference>
<dbReference type="GeneID" id="110976011"/>
<dbReference type="Proteomes" id="UP000694845">
    <property type="component" value="Unplaced"/>
</dbReference>
<dbReference type="SMART" id="SM00721">
    <property type="entry name" value="BAR"/>
    <property type="match status" value="1"/>
</dbReference>
<keyword evidence="5" id="KW-0175">Coiled coil</keyword>
<dbReference type="AlphaFoldDB" id="A0A8B7XXU5"/>
<dbReference type="PANTHER" id="PTHR46514:SF3">
    <property type="entry name" value="AMPHIPHYSIN"/>
    <property type="match status" value="1"/>
</dbReference>
<dbReference type="Gene3D" id="1.20.1270.60">
    <property type="entry name" value="Arfaptin homology (AH) domain/BAR domain"/>
    <property type="match status" value="1"/>
</dbReference>
<dbReference type="FunFam" id="2.30.30.40:FF:000172">
    <property type="entry name" value="Amphiphysin, isoform B"/>
    <property type="match status" value="1"/>
</dbReference>
<evidence type="ECO:0000313" key="11">
    <source>
        <dbReference type="Proteomes" id="UP000694845"/>
    </source>
</evidence>
<proteinExistence type="predicted"/>
<feature type="domain" description="BAR" evidence="10">
    <location>
        <begin position="24"/>
        <end position="237"/>
    </location>
</feature>
<dbReference type="SUPFAM" id="SSF50044">
    <property type="entry name" value="SH3-domain"/>
    <property type="match status" value="1"/>
</dbReference>
<evidence type="ECO:0000256" key="6">
    <source>
        <dbReference type="ARBA" id="ARBA00023136"/>
    </source>
</evidence>
<evidence type="ECO:0000256" key="5">
    <source>
        <dbReference type="ARBA" id="ARBA00023054"/>
    </source>
</evidence>
<evidence type="ECO:0000256" key="2">
    <source>
        <dbReference type="ARBA" id="ARBA00004496"/>
    </source>
</evidence>
<evidence type="ECO:0000313" key="12">
    <source>
        <dbReference type="RefSeq" id="XP_022084611.1"/>
    </source>
</evidence>
<reference evidence="12" key="1">
    <citation type="submission" date="2025-08" db="UniProtKB">
        <authorList>
            <consortium name="RefSeq"/>
        </authorList>
    </citation>
    <scope>IDENTIFICATION</scope>
</reference>
<evidence type="ECO:0000259" key="10">
    <source>
        <dbReference type="PROSITE" id="PS51021"/>
    </source>
</evidence>
<keyword evidence="11" id="KW-1185">Reference proteome</keyword>
<dbReference type="OrthoDB" id="446293at2759"/>
<protein>
    <submittedName>
        <fullName evidence="12">Myc box-dependent-interacting protein 1-like</fullName>
    </submittedName>
</protein>